<proteinExistence type="predicted"/>
<evidence type="ECO:0000313" key="3">
    <source>
        <dbReference type="Proteomes" id="UP000596742"/>
    </source>
</evidence>
<accession>A0A8B6DC24</accession>
<evidence type="ECO:0000313" key="2">
    <source>
        <dbReference type="EMBL" id="VDI16600.1"/>
    </source>
</evidence>
<reference evidence="2" key="1">
    <citation type="submission" date="2018-11" db="EMBL/GenBank/DDBJ databases">
        <authorList>
            <person name="Alioto T."/>
            <person name="Alioto T."/>
        </authorList>
    </citation>
    <scope>NUCLEOTIDE SEQUENCE</scope>
</reference>
<feature type="compositionally biased region" description="Polar residues" evidence="1">
    <location>
        <begin position="68"/>
        <end position="87"/>
    </location>
</feature>
<organism evidence="2 3">
    <name type="scientific">Mytilus galloprovincialis</name>
    <name type="common">Mediterranean mussel</name>
    <dbReference type="NCBI Taxonomy" id="29158"/>
    <lineage>
        <taxon>Eukaryota</taxon>
        <taxon>Metazoa</taxon>
        <taxon>Spiralia</taxon>
        <taxon>Lophotrochozoa</taxon>
        <taxon>Mollusca</taxon>
        <taxon>Bivalvia</taxon>
        <taxon>Autobranchia</taxon>
        <taxon>Pteriomorphia</taxon>
        <taxon>Mytilida</taxon>
        <taxon>Mytiloidea</taxon>
        <taxon>Mytilidae</taxon>
        <taxon>Mytilinae</taxon>
        <taxon>Mytilus</taxon>
    </lineage>
</organism>
<name>A0A8B6DC24_MYTGA</name>
<feature type="region of interest" description="Disordered" evidence="1">
    <location>
        <begin position="43"/>
        <end position="120"/>
    </location>
</feature>
<dbReference type="EMBL" id="UYJE01003106">
    <property type="protein sequence ID" value="VDI16600.1"/>
    <property type="molecule type" value="Genomic_DNA"/>
</dbReference>
<dbReference type="Proteomes" id="UP000596742">
    <property type="component" value="Unassembled WGS sequence"/>
</dbReference>
<keyword evidence="3" id="KW-1185">Reference proteome</keyword>
<sequence length="120" mass="12863">GREDRQKRADAVDIMGLGSSSKSCKQPDVLVRFILSCDWDVSPVEDESPQKKQQPVKKPASSVRGSHATDTSNAYGTSVWGSSSKGGSTVPAAGSKERTSFVSVTDVSSDEELMRDIENI</sequence>
<feature type="compositionally biased region" description="Basic and acidic residues" evidence="1">
    <location>
        <begin position="1"/>
        <end position="11"/>
    </location>
</feature>
<feature type="non-terminal residue" evidence="2">
    <location>
        <position position="1"/>
    </location>
</feature>
<evidence type="ECO:0000256" key="1">
    <source>
        <dbReference type="SAM" id="MobiDB-lite"/>
    </source>
</evidence>
<dbReference type="AlphaFoldDB" id="A0A8B6DC24"/>
<gene>
    <name evidence="2" type="ORF">MGAL_10B077595</name>
</gene>
<feature type="region of interest" description="Disordered" evidence="1">
    <location>
        <begin position="1"/>
        <end position="23"/>
    </location>
</feature>
<protein>
    <submittedName>
        <fullName evidence="2">Uncharacterized protein</fullName>
    </submittedName>
</protein>
<comment type="caution">
    <text evidence="2">The sequence shown here is derived from an EMBL/GenBank/DDBJ whole genome shotgun (WGS) entry which is preliminary data.</text>
</comment>